<dbReference type="InterPro" id="IPR019144">
    <property type="entry name" value="Membralin"/>
</dbReference>
<gene>
    <name evidence="2" type="ORF">TTRE_0000061401</name>
</gene>
<keyword evidence="1" id="KW-0812">Transmembrane</keyword>
<evidence type="ECO:0000256" key="1">
    <source>
        <dbReference type="SAM" id="Phobius"/>
    </source>
</evidence>
<protein>
    <submittedName>
        <fullName evidence="2">Membralin</fullName>
    </submittedName>
</protein>
<dbReference type="EMBL" id="HG805820">
    <property type="protein sequence ID" value="CDW52355.1"/>
    <property type="molecule type" value="Genomic_DNA"/>
</dbReference>
<dbReference type="STRING" id="36087.A0A077Z176"/>
<feature type="transmembrane region" description="Helical" evidence="1">
    <location>
        <begin position="379"/>
        <end position="399"/>
    </location>
</feature>
<evidence type="ECO:0000313" key="3">
    <source>
        <dbReference type="Proteomes" id="UP000030665"/>
    </source>
</evidence>
<sequence length="548" mass="64061">MIIHPWIDSRMSLPKQGFPQFNYDCESSPLQFDEFQHHYSATLKRQAILLFLLLSYAHFIFTRNPPSCLEHIRPLWPRNGILYVQVHSGAGSYVSTIRGDDMEMQSAGNSNGLPASWNVDFAAHPLLRYLNFSTAPQLCYPNKIIAGIQLRHYKPYERSAFYHPPVDENDEKQDNDRTYLFIVSFCPVRTAFLLAQPDTKHGDFCAVEYAMEYGLLRLSEETRDRLKIPIMYVSLDPTKEVCFGKAFNQFLIRHVFGYDMVVMTSIKSLVNDYAEKGNIVHFAGRRCFIFPLGFLRNLITGEQYRFVTMWMSRTSYLTAFMTMIVLTFSISVLLRFSHQQIFMLIVQLFHVFEFNGVVTVPLAPLISVILGLIGMEAVMAEFFIDANIGFFVILIVWVADQYDSICCTSAVSRRFWLKYQMRFFYLYHFMFYAYYSRFNGQFSYLALLSCWIWTLHSMVYFFHHYELPLIMRHLHFRNFVAHIEADPQFLAEATQHVRVHTHVRHDIRHPSQRNVAHPVETPVHPLTQGPEEDVVHILHDLLARVDNL</sequence>
<feature type="transmembrane region" description="Helical" evidence="1">
    <location>
        <begin position="441"/>
        <end position="462"/>
    </location>
</feature>
<dbReference type="Pfam" id="PF09746">
    <property type="entry name" value="Membralin"/>
    <property type="match status" value="1"/>
</dbReference>
<dbReference type="GO" id="GO:1904294">
    <property type="term" value="P:positive regulation of ERAD pathway"/>
    <property type="evidence" value="ECO:0007669"/>
    <property type="project" value="TreeGrafter"/>
</dbReference>
<feature type="transmembrane region" description="Helical" evidence="1">
    <location>
        <begin position="316"/>
        <end position="336"/>
    </location>
</feature>
<evidence type="ECO:0000313" key="2">
    <source>
        <dbReference type="EMBL" id="CDW52355.1"/>
    </source>
</evidence>
<feature type="transmembrane region" description="Helical" evidence="1">
    <location>
        <begin position="348"/>
        <end position="373"/>
    </location>
</feature>
<dbReference type="GO" id="GO:0034976">
    <property type="term" value="P:response to endoplasmic reticulum stress"/>
    <property type="evidence" value="ECO:0007669"/>
    <property type="project" value="TreeGrafter"/>
</dbReference>
<proteinExistence type="predicted"/>
<accession>A0A077Z176</accession>
<dbReference type="AlphaFoldDB" id="A0A077Z176"/>
<keyword evidence="3" id="KW-1185">Reference proteome</keyword>
<dbReference type="PANTHER" id="PTHR21650">
    <property type="entry name" value="MEMBRALIN/KINETOCHORE PROTEIN NUF2"/>
    <property type="match status" value="1"/>
</dbReference>
<keyword evidence="1" id="KW-0472">Membrane</keyword>
<dbReference type="OrthoDB" id="6779347at2759"/>
<reference evidence="2" key="2">
    <citation type="submission" date="2014-03" db="EMBL/GenBank/DDBJ databases">
        <title>The whipworm genome and dual-species transcriptomics of an intimate host-pathogen interaction.</title>
        <authorList>
            <person name="Foth B.J."/>
            <person name="Tsai I.J."/>
            <person name="Reid A.J."/>
            <person name="Bancroft A.J."/>
            <person name="Nichol S."/>
            <person name="Tracey A."/>
            <person name="Holroyd N."/>
            <person name="Cotton J.A."/>
            <person name="Stanley E.J."/>
            <person name="Zarowiecki M."/>
            <person name="Liu J.Z."/>
            <person name="Huckvale T."/>
            <person name="Cooper P.J."/>
            <person name="Grencis R.K."/>
            <person name="Berriman M."/>
        </authorList>
    </citation>
    <scope>NUCLEOTIDE SEQUENCE [LARGE SCALE GENOMIC DNA]</scope>
</reference>
<name>A0A077Z176_TRITR</name>
<dbReference type="GO" id="GO:0005783">
    <property type="term" value="C:endoplasmic reticulum"/>
    <property type="evidence" value="ECO:0007669"/>
    <property type="project" value="TreeGrafter"/>
</dbReference>
<dbReference type="PANTHER" id="PTHR21650:SF4">
    <property type="entry name" value="MEMBRALIN"/>
    <property type="match status" value="1"/>
</dbReference>
<reference evidence="2" key="1">
    <citation type="submission" date="2014-01" db="EMBL/GenBank/DDBJ databases">
        <authorList>
            <person name="Aslett M."/>
        </authorList>
    </citation>
    <scope>NUCLEOTIDE SEQUENCE</scope>
</reference>
<organism evidence="2 3">
    <name type="scientific">Trichuris trichiura</name>
    <name type="common">Whipworm</name>
    <name type="synonym">Trichocephalus trichiurus</name>
    <dbReference type="NCBI Taxonomy" id="36087"/>
    <lineage>
        <taxon>Eukaryota</taxon>
        <taxon>Metazoa</taxon>
        <taxon>Ecdysozoa</taxon>
        <taxon>Nematoda</taxon>
        <taxon>Enoplea</taxon>
        <taxon>Dorylaimia</taxon>
        <taxon>Trichinellida</taxon>
        <taxon>Trichuridae</taxon>
        <taxon>Trichuris</taxon>
    </lineage>
</organism>
<feature type="transmembrane region" description="Helical" evidence="1">
    <location>
        <begin position="419"/>
        <end position="435"/>
    </location>
</feature>
<keyword evidence="1" id="KW-1133">Transmembrane helix</keyword>
<dbReference type="Proteomes" id="UP000030665">
    <property type="component" value="Unassembled WGS sequence"/>
</dbReference>